<evidence type="ECO:0000259" key="2">
    <source>
        <dbReference type="PROSITE" id="PS50830"/>
    </source>
</evidence>
<evidence type="ECO:0000313" key="4">
    <source>
        <dbReference type="RefSeq" id="XP_026192036.1"/>
    </source>
</evidence>
<feature type="compositionally biased region" description="Polar residues" evidence="1">
    <location>
        <begin position="396"/>
        <end position="406"/>
    </location>
</feature>
<dbReference type="PROSITE" id="PS50830">
    <property type="entry name" value="TNASE_3"/>
    <property type="match status" value="1"/>
</dbReference>
<organism evidence="3 4">
    <name type="scientific">Cyclospora cayetanensis</name>
    <dbReference type="NCBI Taxonomy" id="88456"/>
    <lineage>
        <taxon>Eukaryota</taxon>
        <taxon>Sar</taxon>
        <taxon>Alveolata</taxon>
        <taxon>Apicomplexa</taxon>
        <taxon>Conoidasida</taxon>
        <taxon>Coccidia</taxon>
        <taxon>Eucoccidiorida</taxon>
        <taxon>Eimeriorina</taxon>
        <taxon>Eimeriidae</taxon>
        <taxon>Cyclospora</taxon>
    </lineage>
</organism>
<feature type="compositionally biased region" description="Basic and acidic residues" evidence="1">
    <location>
        <begin position="407"/>
        <end position="424"/>
    </location>
</feature>
<dbReference type="Pfam" id="PF00565">
    <property type="entry name" value="SNase"/>
    <property type="match status" value="1"/>
</dbReference>
<feature type="region of interest" description="Disordered" evidence="1">
    <location>
        <begin position="329"/>
        <end position="357"/>
    </location>
</feature>
<feature type="domain" description="TNase-like" evidence="2">
    <location>
        <begin position="50"/>
        <end position="182"/>
    </location>
</feature>
<feature type="compositionally biased region" description="Basic and acidic residues" evidence="1">
    <location>
        <begin position="209"/>
        <end position="227"/>
    </location>
</feature>
<dbReference type="SUPFAM" id="SSF50199">
    <property type="entry name" value="Staphylococcal nuclease"/>
    <property type="match status" value="1"/>
</dbReference>
<evidence type="ECO:0000256" key="1">
    <source>
        <dbReference type="SAM" id="MobiDB-lite"/>
    </source>
</evidence>
<dbReference type="OrthoDB" id="332200at2759"/>
<dbReference type="Proteomes" id="UP000515125">
    <property type="component" value="Unplaced"/>
</dbReference>
<dbReference type="InterPro" id="IPR035437">
    <property type="entry name" value="SNase_OB-fold_sf"/>
</dbReference>
<name>A0A6P6RVY4_9EIME</name>
<accession>A0A6P6RVY4</accession>
<reference evidence="4" key="1">
    <citation type="submission" date="2025-08" db="UniProtKB">
        <authorList>
            <consortium name="RefSeq"/>
        </authorList>
    </citation>
    <scope>IDENTIFICATION</scope>
</reference>
<dbReference type="GeneID" id="34621233"/>
<sequence>MGSKASTPKVPREEPPAPFALPCLPHEFISGDSLFLTEDYVPYPSILEHKCIVVQIVNVIDGDTFRGRHIPNGHKLYPFPLDKKHQRMALFAQCQPWTGKLKGETLRLRIYGVDAPEAPKMGRSGQPFAAEATQLAKQKLLNRIVFLRLLAKDQYGRLINAQYNGNLERLRELQREASEKGVGMFSPDVPPLETPGAFKRRLMEELMERPAKEESMMARSGETEHVKARGRSPVRGSNRLEDTVRASSGSRAIGTDPRKPATEGDAEAVGSKEQRGRTKGRRRRRKKSRSRSARRRKAAERQPGGLVEASMAVSPAVDEEVSIPPVPAGEHVGTEPRAAGKGGQQITTGHRKGQRVRGVADSGELHRVHMNTLTFNVDESPAMTGSWQEALHTEQKASASWSANSLQDHHVAQHGSGDNRLHRPNTEEQPLVALEDADPLLSEVSEEYKYSGSEEARYAGLINTVQCVYTPHQPDTEKWIASLGSNGTNRGSSPNEPGWVPNIVGALKKVLFAFS</sequence>
<dbReference type="AlphaFoldDB" id="A0A6P6RVY4"/>
<feature type="region of interest" description="Disordered" evidence="1">
    <location>
        <begin position="394"/>
        <end position="424"/>
    </location>
</feature>
<feature type="compositionally biased region" description="Basic residues" evidence="1">
    <location>
        <begin position="277"/>
        <end position="298"/>
    </location>
</feature>
<keyword evidence="3" id="KW-1185">Reference proteome</keyword>
<dbReference type="Gene3D" id="2.40.50.90">
    <property type="match status" value="1"/>
</dbReference>
<dbReference type="RefSeq" id="XP_026192036.1">
    <property type="nucleotide sequence ID" value="XM_026336251.1"/>
</dbReference>
<gene>
    <name evidence="4" type="primary">LOC34621233</name>
</gene>
<protein>
    <submittedName>
        <fullName evidence="4">Uncharacterized protein LOC34621233</fullName>
    </submittedName>
</protein>
<dbReference type="SMART" id="SM00318">
    <property type="entry name" value="SNc"/>
    <property type="match status" value="1"/>
</dbReference>
<proteinExistence type="predicted"/>
<dbReference type="InterPro" id="IPR016071">
    <property type="entry name" value="Staphylococal_nuclease_OB-fold"/>
</dbReference>
<evidence type="ECO:0000313" key="3">
    <source>
        <dbReference type="Proteomes" id="UP000515125"/>
    </source>
</evidence>
<feature type="region of interest" description="Disordered" evidence="1">
    <location>
        <begin position="209"/>
        <end position="317"/>
    </location>
</feature>